<dbReference type="STRING" id="1121279.SAMN02745887_00145"/>
<evidence type="ECO:0000313" key="3">
    <source>
        <dbReference type="Proteomes" id="UP000186513"/>
    </source>
</evidence>
<dbReference type="InterPro" id="IPR050229">
    <property type="entry name" value="GlpE_sulfurtransferase"/>
</dbReference>
<dbReference type="Gene3D" id="3.40.250.10">
    <property type="entry name" value="Rhodanese-like domain"/>
    <property type="match status" value="1"/>
</dbReference>
<sequence length="107" mass="11751">MKQLNPSELAAWLADDSRAKPLLLDVREPHEFAICRIAGAENRPMQSIPASLDQLDAELPTVVICHHGMRSYQVGAFLERAGFADIYNLSGGVAAWADQVEPGMARY</sequence>
<feature type="domain" description="Rhodanese" evidence="1">
    <location>
        <begin position="17"/>
        <end position="105"/>
    </location>
</feature>
<proteinExistence type="predicted"/>
<dbReference type="PANTHER" id="PTHR43031">
    <property type="entry name" value="FAD-DEPENDENT OXIDOREDUCTASE"/>
    <property type="match status" value="1"/>
</dbReference>
<dbReference type="SUPFAM" id="SSF52821">
    <property type="entry name" value="Rhodanese/Cell cycle control phosphatase"/>
    <property type="match status" value="1"/>
</dbReference>
<accession>A0A1K2H3P7</accession>
<reference evidence="2 3" key="1">
    <citation type="submission" date="2016-11" db="EMBL/GenBank/DDBJ databases">
        <authorList>
            <person name="Jaros S."/>
            <person name="Januszkiewicz K."/>
            <person name="Wedrychowicz H."/>
        </authorList>
    </citation>
    <scope>NUCLEOTIDE SEQUENCE [LARGE SCALE GENOMIC DNA]</scope>
    <source>
        <strain evidence="2 3">DSM 18899</strain>
    </source>
</reference>
<dbReference type="OrthoDB" id="9811849at2"/>
<evidence type="ECO:0000259" key="1">
    <source>
        <dbReference type="PROSITE" id="PS50206"/>
    </source>
</evidence>
<name>A0A1K2H3P7_9NEIS</name>
<keyword evidence="3" id="KW-1185">Reference proteome</keyword>
<dbReference type="Pfam" id="PF00581">
    <property type="entry name" value="Rhodanese"/>
    <property type="match status" value="1"/>
</dbReference>
<keyword evidence="2" id="KW-0808">Transferase</keyword>
<dbReference type="PROSITE" id="PS50206">
    <property type="entry name" value="RHODANESE_3"/>
    <property type="match status" value="1"/>
</dbReference>
<protein>
    <submittedName>
        <fullName evidence="2">Rhodanese-related sulfurtransferase</fullName>
    </submittedName>
</protein>
<dbReference type="RefSeq" id="WP_072426701.1">
    <property type="nucleotide sequence ID" value="NZ_FPKR01000001.1"/>
</dbReference>
<dbReference type="GO" id="GO:0016740">
    <property type="term" value="F:transferase activity"/>
    <property type="evidence" value="ECO:0007669"/>
    <property type="project" value="UniProtKB-KW"/>
</dbReference>
<dbReference type="EMBL" id="FPKR01000001">
    <property type="protein sequence ID" value="SFZ70291.1"/>
    <property type="molecule type" value="Genomic_DNA"/>
</dbReference>
<evidence type="ECO:0000313" key="2">
    <source>
        <dbReference type="EMBL" id="SFZ70291.1"/>
    </source>
</evidence>
<dbReference type="PANTHER" id="PTHR43031:SF17">
    <property type="entry name" value="SULFURTRANSFERASE YTWF-RELATED"/>
    <property type="match status" value="1"/>
</dbReference>
<organism evidence="2 3">
    <name type="scientific">Chitinimonas taiwanensis DSM 18899</name>
    <dbReference type="NCBI Taxonomy" id="1121279"/>
    <lineage>
        <taxon>Bacteria</taxon>
        <taxon>Pseudomonadati</taxon>
        <taxon>Pseudomonadota</taxon>
        <taxon>Betaproteobacteria</taxon>
        <taxon>Neisseriales</taxon>
        <taxon>Chitinibacteraceae</taxon>
        <taxon>Chitinimonas</taxon>
    </lineage>
</organism>
<dbReference type="InterPro" id="IPR001763">
    <property type="entry name" value="Rhodanese-like_dom"/>
</dbReference>
<dbReference type="AlphaFoldDB" id="A0A1K2H3P7"/>
<dbReference type="Proteomes" id="UP000186513">
    <property type="component" value="Unassembled WGS sequence"/>
</dbReference>
<gene>
    <name evidence="2" type="ORF">SAMN02745887_00145</name>
</gene>
<dbReference type="SMART" id="SM00450">
    <property type="entry name" value="RHOD"/>
    <property type="match status" value="1"/>
</dbReference>
<dbReference type="InterPro" id="IPR036873">
    <property type="entry name" value="Rhodanese-like_dom_sf"/>
</dbReference>